<dbReference type="InterPro" id="IPR031052">
    <property type="entry name" value="FHY3/FAR1"/>
</dbReference>
<name>A0A834D9G5_JUGRE</name>
<accession>A0A834D9G5</accession>
<dbReference type="AlphaFoldDB" id="A0A834D9G5"/>
<keyword evidence="6" id="KW-0539">Nucleus</keyword>
<comment type="function">
    <text evidence="6">Putative transcription activator involved in regulating light control of development.</text>
</comment>
<evidence type="ECO:0000313" key="9">
    <source>
        <dbReference type="Proteomes" id="UP000619265"/>
    </source>
</evidence>
<dbReference type="Gramene" id="Jr01_24790_p1">
    <property type="protein sequence ID" value="cds.Jr01_24790_p1"/>
    <property type="gene ID" value="Jr01_24790"/>
</dbReference>
<evidence type="ECO:0000313" key="8">
    <source>
        <dbReference type="EMBL" id="KAF5481660.1"/>
    </source>
</evidence>
<reference evidence="8" key="1">
    <citation type="submission" date="2015-10" db="EMBL/GenBank/DDBJ databases">
        <authorList>
            <person name="Martinez-Garcia P.J."/>
            <person name="Crepeau M.W."/>
            <person name="Puiu D."/>
            <person name="Gonzalez-Ibeas D."/>
            <person name="Whalen J."/>
            <person name="Stevens K."/>
            <person name="Paul R."/>
            <person name="Butterfield T."/>
            <person name="Britton M."/>
            <person name="Reagan R."/>
            <person name="Chakraborty S."/>
            <person name="Walawage S.L."/>
            <person name="Vasquez-Gross H.A."/>
            <person name="Cardeno C."/>
            <person name="Famula R."/>
            <person name="Pratt K."/>
            <person name="Kuruganti S."/>
            <person name="Aradhya M.K."/>
            <person name="Leslie C.A."/>
            <person name="Dandekar A.M."/>
            <person name="Salzberg S.L."/>
            <person name="Wegrzyn J.L."/>
            <person name="Langley C.H."/>
            <person name="Neale D.B."/>
        </authorList>
    </citation>
    <scope>NUCLEOTIDE SEQUENCE</scope>
    <source>
        <tissue evidence="8">Leaves</tissue>
    </source>
</reference>
<proteinExistence type="inferred from homology"/>
<evidence type="ECO:0000256" key="4">
    <source>
        <dbReference type="ARBA" id="ARBA00022833"/>
    </source>
</evidence>
<dbReference type="GO" id="GO:0006355">
    <property type="term" value="P:regulation of DNA-templated transcription"/>
    <property type="evidence" value="ECO:0007669"/>
    <property type="project" value="UniProtKB-UniRule"/>
</dbReference>
<dbReference type="Proteomes" id="UP000619265">
    <property type="component" value="Unassembled WGS sequence"/>
</dbReference>
<keyword evidence="2 6" id="KW-0479">Metal-binding</keyword>
<dbReference type="PANTHER" id="PTHR31669:SF283">
    <property type="entry name" value="PROTEIN FAR1-RELATED SEQUENCE"/>
    <property type="match status" value="1"/>
</dbReference>
<dbReference type="GO" id="GO:0008270">
    <property type="term" value="F:zinc ion binding"/>
    <property type="evidence" value="ECO:0007669"/>
    <property type="project" value="UniProtKB-UniRule"/>
</dbReference>
<evidence type="ECO:0000256" key="6">
    <source>
        <dbReference type="RuleBase" id="RU367018"/>
    </source>
</evidence>
<dbReference type="EMBL" id="LIHL02000001">
    <property type="protein sequence ID" value="KAF5481660.1"/>
    <property type="molecule type" value="Genomic_DNA"/>
</dbReference>
<feature type="domain" description="SWIM-type" evidence="7">
    <location>
        <begin position="120"/>
        <end position="156"/>
    </location>
</feature>
<comment type="subcellular location">
    <subcellularLocation>
        <location evidence="6">Nucleus</location>
    </subcellularLocation>
</comment>
<comment type="caution">
    <text evidence="8">The sequence shown here is derived from an EMBL/GenBank/DDBJ whole genome shotgun (WGS) entry which is preliminary data.</text>
</comment>
<comment type="similarity">
    <text evidence="1 6">Belongs to the FHY3/FAR1 family.</text>
</comment>
<dbReference type="PROSITE" id="PS50966">
    <property type="entry name" value="ZF_SWIM"/>
    <property type="match status" value="1"/>
</dbReference>
<evidence type="ECO:0000256" key="2">
    <source>
        <dbReference type="ARBA" id="ARBA00022723"/>
    </source>
</evidence>
<evidence type="ECO:0000256" key="3">
    <source>
        <dbReference type="ARBA" id="ARBA00022771"/>
    </source>
</evidence>
<keyword evidence="3 5" id="KW-0863">Zinc-finger</keyword>
<dbReference type="SMART" id="SM00575">
    <property type="entry name" value="ZnF_PMZ"/>
    <property type="match status" value="1"/>
</dbReference>
<dbReference type="GO" id="GO:0005634">
    <property type="term" value="C:nucleus"/>
    <property type="evidence" value="ECO:0007669"/>
    <property type="project" value="UniProtKB-SubCell"/>
</dbReference>
<reference evidence="8" key="2">
    <citation type="submission" date="2020-03" db="EMBL/GenBank/DDBJ databases">
        <title>Walnut 2.0.</title>
        <authorList>
            <person name="Marrano A."/>
            <person name="Britton M."/>
            <person name="Zimin A.V."/>
            <person name="Zaini P.A."/>
            <person name="Workman R."/>
            <person name="Puiu D."/>
            <person name="Bianco L."/>
            <person name="Allen B.J."/>
            <person name="Troggio M."/>
            <person name="Leslie C.A."/>
            <person name="Timp W."/>
            <person name="Dendekar A."/>
            <person name="Salzberg S.L."/>
            <person name="Neale D.B."/>
        </authorList>
    </citation>
    <scope>NUCLEOTIDE SEQUENCE</scope>
    <source>
        <tissue evidence="8">Leaves</tissue>
    </source>
</reference>
<evidence type="ECO:0000256" key="5">
    <source>
        <dbReference type="PROSITE-ProRule" id="PRU00325"/>
    </source>
</evidence>
<keyword evidence="4 6" id="KW-0862">Zinc</keyword>
<dbReference type="PANTHER" id="PTHR31669">
    <property type="entry name" value="PROTEIN FAR1-RELATED SEQUENCE 10-RELATED"/>
    <property type="match status" value="1"/>
</dbReference>
<sequence length="221" mass="25930">MSTTQRSEGMNAFFDEYVNSRATLEQFIDQYDSVFRRKVENEIFANFNSWNMEIPCISCYPLEKQFQKAYTIAKFKEVQEELRGFLYLATSLLGCEGGRYTFVVADEVQVGDDLLKRATFTVKVDQDPLDVKCSSKLFEFRGILCRHAIRILTQLGKHIIPSKYILDRWRKDVKQKYTFVKSSYDTSSIDDARRYDRIQNCFYELCFNVSKVESSYVKLIS</sequence>
<protein>
    <recommendedName>
        <fullName evidence="6">Protein FAR1-RELATED SEQUENCE</fullName>
    </recommendedName>
</protein>
<evidence type="ECO:0000256" key="1">
    <source>
        <dbReference type="ARBA" id="ARBA00005889"/>
    </source>
</evidence>
<dbReference type="InterPro" id="IPR006564">
    <property type="entry name" value="Znf_PMZ"/>
</dbReference>
<dbReference type="InterPro" id="IPR007527">
    <property type="entry name" value="Znf_SWIM"/>
</dbReference>
<organism evidence="8 9">
    <name type="scientific">Juglans regia</name>
    <name type="common">English walnut</name>
    <dbReference type="NCBI Taxonomy" id="51240"/>
    <lineage>
        <taxon>Eukaryota</taxon>
        <taxon>Viridiplantae</taxon>
        <taxon>Streptophyta</taxon>
        <taxon>Embryophyta</taxon>
        <taxon>Tracheophyta</taxon>
        <taxon>Spermatophyta</taxon>
        <taxon>Magnoliopsida</taxon>
        <taxon>eudicotyledons</taxon>
        <taxon>Gunneridae</taxon>
        <taxon>Pentapetalae</taxon>
        <taxon>rosids</taxon>
        <taxon>fabids</taxon>
        <taxon>Fagales</taxon>
        <taxon>Juglandaceae</taxon>
        <taxon>Juglans</taxon>
    </lineage>
</organism>
<gene>
    <name evidence="8" type="ORF">F2P56_002297</name>
</gene>
<evidence type="ECO:0000259" key="7">
    <source>
        <dbReference type="PROSITE" id="PS50966"/>
    </source>
</evidence>